<keyword evidence="3 6" id="KW-0812">Transmembrane</keyword>
<feature type="transmembrane region" description="Helical" evidence="6">
    <location>
        <begin position="151"/>
        <end position="171"/>
    </location>
</feature>
<dbReference type="SUPFAM" id="SSF103473">
    <property type="entry name" value="MFS general substrate transporter"/>
    <property type="match status" value="1"/>
</dbReference>
<evidence type="ECO:0000256" key="6">
    <source>
        <dbReference type="SAM" id="Phobius"/>
    </source>
</evidence>
<keyword evidence="2" id="KW-0813">Transport</keyword>
<dbReference type="InterPro" id="IPR020846">
    <property type="entry name" value="MFS_dom"/>
</dbReference>
<name>V7AMK7_PHAVU</name>
<feature type="transmembrane region" description="Helical" evidence="6">
    <location>
        <begin position="301"/>
        <end position="320"/>
    </location>
</feature>
<dbReference type="GO" id="GO:0022821">
    <property type="term" value="F:solute:potassium antiporter activity"/>
    <property type="evidence" value="ECO:0007669"/>
    <property type="project" value="TreeGrafter"/>
</dbReference>
<dbReference type="GO" id="GO:0005886">
    <property type="term" value="C:plasma membrane"/>
    <property type="evidence" value="ECO:0007669"/>
    <property type="project" value="TreeGrafter"/>
</dbReference>
<dbReference type="PANTHER" id="PTHR23504">
    <property type="entry name" value="MAJOR FACILITATOR SUPERFAMILY DOMAIN-CONTAINING PROTEIN 10"/>
    <property type="match status" value="1"/>
</dbReference>
<dbReference type="Pfam" id="PF07690">
    <property type="entry name" value="MFS_1"/>
    <property type="match status" value="1"/>
</dbReference>
<feature type="transmembrane region" description="Helical" evidence="6">
    <location>
        <begin position="54"/>
        <end position="76"/>
    </location>
</feature>
<protein>
    <recommendedName>
        <fullName evidence="7">Major facilitator superfamily (MFS) profile domain-containing protein</fullName>
    </recommendedName>
</protein>
<organism evidence="8 9">
    <name type="scientific">Phaseolus vulgaris</name>
    <name type="common">Kidney bean</name>
    <name type="synonym">French bean</name>
    <dbReference type="NCBI Taxonomy" id="3885"/>
    <lineage>
        <taxon>Eukaryota</taxon>
        <taxon>Viridiplantae</taxon>
        <taxon>Streptophyta</taxon>
        <taxon>Embryophyta</taxon>
        <taxon>Tracheophyta</taxon>
        <taxon>Spermatophyta</taxon>
        <taxon>Magnoliopsida</taxon>
        <taxon>eudicotyledons</taxon>
        <taxon>Gunneridae</taxon>
        <taxon>Pentapetalae</taxon>
        <taxon>rosids</taxon>
        <taxon>fabids</taxon>
        <taxon>Fabales</taxon>
        <taxon>Fabaceae</taxon>
        <taxon>Papilionoideae</taxon>
        <taxon>50 kb inversion clade</taxon>
        <taxon>NPAAA clade</taxon>
        <taxon>indigoferoid/millettioid clade</taxon>
        <taxon>Phaseoleae</taxon>
        <taxon>Phaseolus</taxon>
    </lineage>
</organism>
<dbReference type="Proteomes" id="UP000000226">
    <property type="component" value="Chromosome 11"/>
</dbReference>
<gene>
    <name evidence="8" type="ORF">PHAVU_011G173300g</name>
</gene>
<proteinExistence type="predicted"/>
<dbReference type="EMBL" id="CM002298">
    <property type="protein sequence ID" value="ESW05361.1"/>
    <property type="molecule type" value="Genomic_DNA"/>
</dbReference>
<dbReference type="Gene3D" id="1.20.1250.20">
    <property type="entry name" value="MFS general substrate transporter like domains"/>
    <property type="match status" value="1"/>
</dbReference>
<evidence type="ECO:0000256" key="4">
    <source>
        <dbReference type="ARBA" id="ARBA00022989"/>
    </source>
</evidence>
<feature type="transmembrane region" description="Helical" evidence="6">
    <location>
        <begin position="449"/>
        <end position="474"/>
    </location>
</feature>
<keyword evidence="5 6" id="KW-0472">Membrane</keyword>
<evidence type="ECO:0000256" key="2">
    <source>
        <dbReference type="ARBA" id="ARBA00022448"/>
    </source>
</evidence>
<keyword evidence="4 6" id="KW-1133">Transmembrane helix</keyword>
<dbReference type="InterPro" id="IPR011701">
    <property type="entry name" value="MFS"/>
</dbReference>
<comment type="subcellular location">
    <subcellularLocation>
        <location evidence="1">Membrane</location>
        <topology evidence="1">Multi-pass membrane protein</topology>
    </subcellularLocation>
</comment>
<feature type="transmembrane region" description="Helical" evidence="6">
    <location>
        <begin position="192"/>
        <end position="214"/>
    </location>
</feature>
<sequence>MEEENLKQPLLEKKKNIITSATVFVIMALQISSLFPFLYFMVREFKIAKTEADISSYSGYVGSAFMLGRCLTSLLWGTIADRIGRKPVIIIGIISVIIFNTLFGLSTSFWMAVIVRFLLGSLNCLFGPVKAYTTELFREEHQALGLSTVSAAWSIGLIIGPSLGGYLSQMLEIAEKYPHIFPKDSFWDKFPYFLPNIVISALAFVVAIGCIWIPETLHNHNCSDEYIEDAKALENGNSGAGNENIQKNENLFLNWPLMSSIISYCIFSLHDIAYLEVFSLWAVSPQRLGSLNFTTDDVGNVVSISGLALIIYQLTIYPSVEKASGPISILSIPLLQSYPFIALLSGLALYIVLSIFSILKNILSVTIITGLLLLQNRAVFSYDFFHFYWTYLSYFKKYECRSLLGINISNDIVSIRPAYIEFLLLTWSQKRMDASFLPVALYYKEFTDVHLFACTHMVFFVLNIVQALGLLMMFKPFLVEKKKMHTDQLH</sequence>
<dbReference type="GO" id="GO:0090333">
    <property type="term" value="P:regulation of stomatal closure"/>
    <property type="evidence" value="ECO:0007669"/>
    <property type="project" value="TreeGrafter"/>
</dbReference>
<dbReference type="GO" id="GO:0009705">
    <property type="term" value="C:plant-type vacuole membrane"/>
    <property type="evidence" value="ECO:0007669"/>
    <property type="project" value="TreeGrafter"/>
</dbReference>
<reference evidence="9" key="1">
    <citation type="journal article" date="2014" name="Nat. Genet.">
        <title>A reference genome for common bean and genome-wide analysis of dual domestications.</title>
        <authorList>
            <person name="Schmutz J."/>
            <person name="McClean P.E."/>
            <person name="Mamidi S."/>
            <person name="Wu G.A."/>
            <person name="Cannon S.B."/>
            <person name="Grimwood J."/>
            <person name="Jenkins J."/>
            <person name="Shu S."/>
            <person name="Song Q."/>
            <person name="Chavarro C."/>
            <person name="Torres-Torres M."/>
            <person name="Geffroy V."/>
            <person name="Moghaddam S.M."/>
            <person name="Gao D."/>
            <person name="Abernathy B."/>
            <person name="Barry K."/>
            <person name="Blair M."/>
            <person name="Brick M.A."/>
            <person name="Chovatia M."/>
            <person name="Gepts P."/>
            <person name="Goodstein D.M."/>
            <person name="Gonzales M."/>
            <person name="Hellsten U."/>
            <person name="Hyten D.L."/>
            <person name="Jia G."/>
            <person name="Kelly J.D."/>
            <person name="Kudrna D."/>
            <person name="Lee R."/>
            <person name="Richard M.M."/>
            <person name="Miklas P.N."/>
            <person name="Osorno J.M."/>
            <person name="Rodrigues J."/>
            <person name="Thareau V."/>
            <person name="Urrea C.A."/>
            <person name="Wang M."/>
            <person name="Yu Y."/>
            <person name="Zhang M."/>
            <person name="Wing R.A."/>
            <person name="Cregan P.B."/>
            <person name="Rokhsar D.S."/>
            <person name="Jackson S.A."/>
        </authorList>
    </citation>
    <scope>NUCLEOTIDE SEQUENCE [LARGE SCALE GENOMIC DNA]</scope>
    <source>
        <strain evidence="9">cv. G19833</strain>
    </source>
</reference>
<feature type="transmembrane region" description="Helical" evidence="6">
    <location>
        <begin position="21"/>
        <end position="42"/>
    </location>
</feature>
<keyword evidence="9" id="KW-1185">Reference proteome</keyword>
<evidence type="ECO:0000313" key="8">
    <source>
        <dbReference type="EMBL" id="ESW05361.1"/>
    </source>
</evidence>
<feature type="transmembrane region" description="Helical" evidence="6">
    <location>
        <begin position="261"/>
        <end position="281"/>
    </location>
</feature>
<evidence type="ECO:0000259" key="7">
    <source>
        <dbReference type="PROSITE" id="PS50850"/>
    </source>
</evidence>
<dbReference type="OrthoDB" id="10262656at2759"/>
<dbReference type="AlphaFoldDB" id="V7AMK7"/>
<evidence type="ECO:0000256" key="3">
    <source>
        <dbReference type="ARBA" id="ARBA00022692"/>
    </source>
</evidence>
<dbReference type="OMA" id="LYGLCWP"/>
<feature type="domain" description="Major facilitator superfamily (MFS) profile" evidence="7">
    <location>
        <begin position="16"/>
        <end position="490"/>
    </location>
</feature>
<feature type="transmembrane region" description="Helical" evidence="6">
    <location>
        <begin position="88"/>
        <end position="113"/>
    </location>
</feature>
<dbReference type="CDD" id="cd17330">
    <property type="entry name" value="MFS_SLC46_TetA_like"/>
    <property type="match status" value="1"/>
</dbReference>
<dbReference type="InterPro" id="IPR036259">
    <property type="entry name" value="MFS_trans_sf"/>
</dbReference>
<evidence type="ECO:0000256" key="1">
    <source>
        <dbReference type="ARBA" id="ARBA00004141"/>
    </source>
</evidence>
<evidence type="ECO:0000313" key="9">
    <source>
        <dbReference type="Proteomes" id="UP000000226"/>
    </source>
</evidence>
<evidence type="ECO:0000256" key="5">
    <source>
        <dbReference type="ARBA" id="ARBA00023136"/>
    </source>
</evidence>
<dbReference type="eggNOG" id="KOG2615">
    <property type="taxonomic scope" value="Eukaryota"/>
</dbReference>
<dbReference type="PANTHER" id="PTHR23504:SF90">
    <property type="entry name" value="MAJOR FACILITATOR SUPERFAMILY-RELATED"/>
    <property type="match status" value="1"/>
</dbReference>
<feature type="transmembrane region" description="Helical" evidence="6">
    <location>
        <begin position="340"/>
        <end position="359"/>
    </location>
</feature>
<dbReference type="PROSITE" id="PS50850">
    <property type="entry name" value="MFS"/>
    <property type="match status" value="1"/>
</dbReference>
<dbReference type="Gramene" id="ESW05361">
    <property type="protein sequence ID" value="ESW05361"/>
    <property type="gene ID" value="PHAVU_011G173300g"/>
</dbReference>
<accession>V7AMK7</accession>